<evidence type="ECO:0000313" key="1">
    <source>
        <dbReference type="EnsemblMetazoa" id="CJA35238.1"/>
    </source>
</evidence>
<keyword evidence="2" id="KW-1185">Reference proteome</keyword>
<dbReference type="EnsemblMetazoa" id="CJA35238.1">
    <property type="protein sequence ID" value="CJA35238.1"/>
    <property type="gene ID" value="WBGene00211085"/>
</dbReference>
<evidence type="ECO:0000313" key="2">
    <source>
        <dbReference type="Proteomes" id="UP000005237"/>
    </source>
</evidence>
<name>A0A8R1EJZ2_CAEJA</name>
<reference evidence="1" key="2">
    <citation type="submission" date="2022-06" db="UniProtKB">
        <authorList>
            <consortium name="EnsemblMetazoa"/>
        </authorList>
    </citation>
    <scope>IDENTIFICATION</scope>
    <source>
        <strain evidence="1">DF5081</strain>
    </source>
</reference>
<dbReference type="AlphaFoldDB" id="A0A8R1EJZ2"/>
<reference evidence="2" key="1">
    <citation type="submission" date="2010-08" db="EMBL/GenBank/DDBJ databases">
        <authorList>
            <consortium name="Caenorhabditis japonica Sequencing Consortium"/>
            <person name="Wilson R.K."/>
        </authorList>
    </citation>
    <scope>NUCLEOTIDE SEQUENCE [LARGE SCALE GENOMIC DNA]</scope>
    <source>
        <strain evidence="2">DF5081</strain>
    </source>
</reference>
<protein>
    <submittedName>
        <fullName evidence="1">Uncharacterized protein</fullName>
    </submittedName>
</protein>
<proteinExistence type="predicted"/>
<sequence>MTTTSPTTTRTVREILLRAAVVAADIVKTFPPPLHKHNNNIRYARRTDGRTKERTDGWMNIQSGQSGGEEYVGMTTVTLIYSLSPRLPVHICVFEWIGIVPEANSQHTLGDDGRTDGRMFHFPRQRYL</sequence>
<dbReference type="Proteomes" id="UP000005237">
    <property type="component" value="Unassembled WGS sequence"/>
</dbReference>
<accession>A0A8R1EJZ2</accession>
<organism evidence="1 2">
    <name type="scientific">Caenorhabditis japonica</name>
    <dbReference type="NCBI Taxonomy" id="281687"/>
    <lineage>
        <taxon>Eukaryota</taxon>
        <taxon>Metazoa</taxon>
        <taxon>Ecdysozoa</taxon>
        <taxon>Nematoda</taxon>
        <taxon>Chromadorea</taxon>
        <taxon>Rhabditida</taxon>
        <taxon>Rhabditina</taxon>
        <taxon>Rhabditomorpha</taxon>
        <taxon>Rhabditoidea</taxon>
        <taxon>Rhabditidae</taxon>
        <taxon>Peloderinae</taxon>
        <taxon>Caenorhabditis</taxon>
    </lineage>
</organism>